<proteinExistence type="predicted"/>
<dbReference type="AlphaFoldDB" id="A0A8R7U175"/>
<protein>
    <submittedName>
        <fullName evidence="2">Uncharacterized protein</fullName>
    </submittedName>
</protein>
<reference evidence="2" key="3">
    <citation type="submission" date="2022-06" db="UniProtKB">
        <authorList>
            <consortium name="EnsemblPlants"/>
        </authorList>
    </citation>
    <scope>IDENTIFICATION</scope>
</reference>
<reference evidence="2" key="2">
    <citation type="submission" date="2018-03" db="EMBL/GenBank/DDBJ databases">
        <title>The Triticum urartu genome reveals the dynamic nature of wheat genome evolution.</title>
        <authorList>
            <person name="Ling H."/>
            <person name="Ma B."/>
            <person name="Shi X."/>
            <person name="Liu H."/>
            <person name="Dong L."/>
            <person name="Sun H."/>
            <person name="Cao Y."/>
            <person name="Gao Q."/>
            <person name="Zheng S."/>
            <person name="Li Y."/>
            <person name="Yu Y."/>
            <person name="Du H."/>
            <person name="Qi M."/>
            <person name="Li Y."/>
            <person name="Yu H."/>
            <person name="Cui Y."/>
            <person name="Wang N."/>
            <person name="Chen C."/>
            <person name="Wu H."/>
            <person name="Zhao Y."/>
            <person name="Zhang J."/>
            <person name="Li Y."/>
            <person name="Zhou W."/>
            <person name="Zhang B."/>
            <person name="Hu W."/>
            <person name="Eijk M."/>
            <person name="Tang J."/>
            <person name="Witsenboer H."/>
            <person name="Zhao S."/>
            <person name="Li Z."/>
            <person name="Zhang A."/>
            <person name="Wang D."/>
            <person name="Liang C."/>
        </authorList>
    </citation>
    <scope>NUCLEOTIDE SEQUENCE [LARGE SCALE GENOMIC DNA]</scope>
    <source>
        <strain evidence="2">cv. G1812</strain>
    </source>
</reference>
<organism evidence="2 3">
    <name type="scientific">Triticum urartu</name>
    <name type="common">Red wild einkorn</name>
    <name type="synonym">Crithodium urartu</name>
    <dbReference type="NCBI Taxonomy" id="4572"/>
    <lineage>
        <taxon>Eukaryota</taxon>
        <taxon>Viridiplantae</taxon>
        <taxon>Streptophyta</taxon>
        <taxon>Embryophyta</taxon>
        <taxon>Tracheophyta</taxon>
        <taxon>Spermatophyta</taxon>
        <taxon>Magnoliopsida</taxon>
        <taxon>Liliopsida</taxon>
        <taxon>Poales</taxon>
        <taxon>Poaceae</taxon>
        <taxon>BOP clade</taxon>
        <taxon>Pooideae</taxon>
        <taxon>Triticodae</taxon>
        <taxon>Triticeae</taxon>
        <taxon>Triticinae</taxon>
        <taxon>Triticum</taxon>
    </lineage>
</organism>
<dbReference type="Gramene" id="TuG1812G0300005293.01.T01">
    <property type="protein sequence ID" value="TuG1812G0300005293.01.T01"/>
    <property type="gene ID" value="TuG1812G0300005293.01"/>
</dbReference>
<keyword evidence="3" id="KW-1185">Reference proteome</keyword>
<accession>A0A8R7U175</accession>
<feature type="compositionally biased region" description="Polar residues" evidence="1">
    <location>
        <begin position="25"/>
        <end position="34"/>
    </location>
</feature>
<evidence type="ECO:0000313" key="2">
    <source>
        <dbReference type="EnsemblPlants" id="TuG1812G0300005293.01.T01"/>
    </source>
</evidence>
<sequence>MMGSMASIAPSARSTTAMGLEDHANNFSSPSTATACKEGDALNSPPCRHSRRPPPSLPGFPFTVAAPFASFPRGHGLLLTELPPLWMMIWAMSRLLGREVR</sequence>
<evidence type="ECO:0000313" key="3">
    <source>
        <dbReference type="Proteomes" id="UP000015106"/>
    </source>
</evidence>
<dbReference type="Proteomes" id="UP000015106">
    <property type="component" value="Chromosome 3"/>
</dbReference>
<reference evidence="3" key="1">
    <citation type="journal article" date="2013" name="Nature">
        <title>Draft genome of the wheat A-genome progenitor Triticum urartu.</title>
        <authorList>
            <person name="Ling H.Q."/>
            <person name="Zhao S."/>
            <person name="Liu D."/>
            <person name="Wang J."/>
            <person name="Sun H."/>
            <person name="Zhang C."/>
            <person name="Fan H."/>
            <person name="Li D."/>
            <person name="Dong L."/>
            <person name="Tao Y."/>
            <person name="Gao C."/>
            <person name="Wu H."/>
            <person name="Li Y."/>
            <person name="Cui Y."/>
            <person name="Guo X."/>
            <person name="Zheng S."/>
            <person name="Wang B."/>
            <person name="Yu K."/>
            <person name="Liang Q."/>
            <person name="Yang W."/>
            <person name="Lou X."/>
            <person name="Chen J."/>
            <person name="Feng M."/>
            <person name="Jian J."/>
            <person name="Zhang X."/>
            <person name="Luo G."/>
            <person name="Jiang Y."/>
            <person name="Liu J."/>
            <person name="Wang Z."/>
            <person name="Sha Y."/>
            <person name="Zhang B."/>
            <person name="Wu H."/>
            <person name="Tang D."/>
            <person name="Shen Q."/>
            <person name="Xue P."/>
            <person name="Zou S."/>
            <person name="Wang X."/>
            <person name="Liu X."/>
            <person name="Wang F."/>
            <person name="Yang Y."/>
            <person name="An X."/>
            <person name="Dong Z."/>
            <person name="Zhang K."/>
            <person name="Zhang X."/>
            <person name="Luo M.C."/>
            <person name="Dvorak J."/>
            <person name="Tong Y."/>
            <person name="Wang J."/>
            <person name="Yang H."/>
            <person name="Li Z."/>
            <person name="Wang D."/>
            <person name="Zhang A."/>
            <person name="Wang J."/>
        </authorList>
    </citation>
    <scope>NUCLEOTIDE SEQUENCE</scope>
    <source>
        <strain evidence="3">cv. G1812</strain>
    </source>
</reference>
<evidence type="ECO:0000256" key="1">
    <source>
        <dbReference type="SAM" id="MobiDB-lite"/>
    </source>
</evidence>
<name>A0A8R7U175_TRIUA</name>
<feature type="region of interest" description="Disordered" evidence="1">
    <location>
        <begin position="1"/>
        <end position="58"/>
    </location>
</feature>
<dbReference type="EnsemblPlants" id="TuG1812G0300005293.01.T01">
    <property type="protein sequence ID" value="TuG1812G0300005293.01.T01"/>
    <property type="gene ID" value="TuG1812G0300005293.01"/>
</dbReference>